<dbReference type="PANTHER" id="PTHR22846">
    <property type="entry name" value="WD40 REPEAT PROTEIN"/>
    <property type="match status" value="1"/>
</dbReference>
<dbReference type="Gene3D" id="1.20.960.30">
    <property type="match status" value="1"/>
</dbReference>
<dbReference type="EnsemblMetazoa" id="CLYHEMT010201.1">
    <property type="protein sequence ID" value="CLYHEMP010201.1"/>
    <property type="gene ID" value="CLYHEMG010201"/>
</dbReference>
<dbReference type="InterPro" id="IPR019775">
    <property type="entry name" value="WD40_repeat_CS"/>
</dbReference>
<protein>
    <submittedName>
        <fullName evidence="9">Uncharacterized protein</fullName>
    </submittedName>
</protein>
<accession>A0A7M5V5L4</accession>
<dbReference type="InterPro" id="IPR001680">
    <property type="entry name" value="WD40_rpt"/>
</dbReference>
<dbReference type="PROSITE" id="PS00678">
    <property type="entry name" value="WD_REPEATS_1"/>
    <property type="match status" value="3"/>
</dbReference>
<dbReference type="InterPro" id="IPR045183">
    <property type="entry name" value="Ebi-like"/>
</dbReference>
<dbReference type="Pfam" id="PF00400">
    <property type="entry name" value="WD40"/>
    <property type="match status" value="7"/>
</dbReference>
<dbReference type="SMART" id="SM00320">
    <property type="entry name" value="WD40"/>
    <property type="match status" value="8"/>
</dbReference>
<dbReference type="PRINTS" id="PR00320">
    <property type="entry name" value="GPROTEINBRPT"/>
</dbReference>
<dbReference type="SUPFAM" id="SSF50978">
    <property type="entry name" value="WD40 repeat-like"/>
    <property type="match status" value="1"/>
</dbReference>
<feature type="repeat" description="WD" evidence="8">
    <location>
        <begin position="224"/>
        <end position="265"/>
    </location>
</feature>
<evidence type="ECO:0000256" key="7">
    <source>
        <dbReference type="ARBA" id="ARBA00025741"/>
    </source>
</evidence>
<evidence type="ECO:0000256" key="3">
    <source>
        <dbReference type="ARBA" id="ARBA00022737"/>
    </source>
</evidence>
<comment type="subcellular location">
    <subcellularLocation>
        <location evidence="1">Nucleus</location>
    </subcellularLocation>
</comment>
<evidence type="ECO:0000313" key="9">
    <source>
        <dbReference type="EnsemblMetazoa" id="CLYHEMP010201.1"/>
    </source>
</evidence>
<dbReference type="InterPro" id="IPR020472">
    <property type="entry name" value="WD40_PAC1"/>
</dbReference>
<dbReference type="OrthoDB" id="1367865at2759"/>
<comment type="similarity">
    <text evidence="7">Belongs to the WD repeat EBI family.</text>
</comment>
<organism evidence="9 10">
    <name type="scientific">Clytia hemisphaerica</name>
    <dbReference type="NCBI Taxonomy" id="252671"/>
    <lineage>
        <taxon>Eukaryota</taxon>
        <taxon>Metazoa</taxon>
        <taxon>Cnidaria</taxon>
        <taxon>Hydrozoa</taxon>
        <taxon>Hydroidolina</taxon>
        <taxon>Leptothecata</taxon>
        <taxon>Obeliida</taxon>
        <taxon>Clytiidae</taxon>
        <taxon>Clytia</taxon>
    </lineage>
</organism>
<evidence type="ECO:0000256" key="5">
    <source>
        <dbReference type="ARBA" id="ARBA00023163"/>
    </source>
</evidence>
<dbReference type="InterPro" id="IPR006594">
    <property type="entry name" value="LisH"/>
</dbReference>
<keyword evidence="2 8" id="KW-0853">WD repeat</keyword>
<dbReference type="PANTHER" id="PTHR22846:SF2">
    <property type="entry name" value="F-BOX-LIKE_WD REPEAT-CONTAINING PROTEIN EBI"/>
    <property type="match status" value="1"/>
</dbReference>
<dbReference type="Gene3D" id="2.130.10.10">
    <property type="entry name" value="YVTN repeat-like/Quinoprotein amine dehydrogenase"/>
    <property type="match status" value="1"/>
</dbReference>
<keyword evidence="3" id="KW-0677">Repeat</keyword>
<dbReference type="GO" id="GO:0000118">
    <property type="term" value="C:histone deacetylase complex"/>
    <property type="evidence" value="ECO:0007669"/>
    <property type="project" value="TreeGrafter"/>
</dbReference>
<dbReference type="PROSITE" id="PS50294">
    <property type="entry name" value="WD_REPEATS_REGION"/>
    <property type="match status" value="5"/>
</dbReference>
<dbReference type="Proteomes" id="UP000594262">
    <property type="component" value="Unplaced"/>
</dbReference>
<keyword evidence="10" id="KW-1185">Reference proteome</keyword>
<dbReference type="InterPro" id="IPR036322">
    <property type="entry name" value="WD40_repeat_dom_sf"/>
</dbReference>
<dbReference type="RefSeq" id="XP_066927976.1">
    <property type="nucleotide sequence ID" value="XM_067071875.1"/>
</dbReference>
<evidence type="ECO:0000256" key="4">
    <source>
        <dbReference type="ARBA" id="ARBA00023015"/>
    </source>
</evidence>
<proteinExistence type="inferred from homology"/>
<dbReference type="FunFam" id="2.130.10.10:FF:000218">
    <property type="entry name" value="WD40 repeat-containing protein HOS15"/>
    <property type="match status" value="1"/>
</dbReference>
<evidence type="ECO:0000256" key="6">
    <source>
        <dbReference type="ARBA" id="ARBA00023242"/>
    </source>
</evidence>
<sequence>MSIMSDEVNFLVYRYLQESGYQHSAFSFGIESHITQSNINNTVVPPGALVNLLQKGIQFIEGELCVTDEGNLLENLDILGSIPLIDAVVPEALAERVQTIYRLISQKVDAKKKLNQYAAELQDDDESILLHGHRREVFGCDWHPTENIVTTGAADGVAGLWYLDSEEIKIIELNHAQDVNSKFTQSSDVTSLTWNPDGQTLATASTIENAIRIWNMEGNLLATLCGHKDTVMTLKWNSKGNLLLSASLDKKCILWNAETWQALREFQYHSGPVTDVDWQNEDIFASCSTDKLIFVCKMDSDQPLHTLQSHTADINCIEWNKSGDVLASCGDDKLVKLWNTKGGFHDLAGHTKEVTQLKWNRKKLLASASYDATIRIWNTEQCTCLQTLNKHEDPINSISFHPDGDFLVSGALDGLLNVWNVQTGACIHTKRNTNGTGIFEVQWSPDASYICVCQTDSDVRILDAKKITASNNSSS</sequence>
<dbReference type="CDD" id="cd00200">
    <property type="entry name" value="WD40"/>
    <property type="match status" value="1"/>
</dbReference>
<name>A0A7M5V5L4_9CNID</name>
<feature type="repeat" description="WD" evidence="8">
    <location>
        <begin position="130"/>
        <end position="171"/>
    </location>
</feature>
<keyword evidence="6" id="KW-0539">Nucleus</keyword>
<dbReference type="PROSITE" id="PS50082">
    <property type="entry name" value="WD_REPEATS_2"/>
    <property type="match status" value="5"/>
</dbReference>
<dbReference type="InterPro" id="IPR015943">
    <property type="entry name" value="WD40/YVTN_repeat-like_dom_sf"/>
</dbReference>
<dbReference type="Pfam" id="PF08513">
    <property type="entry name" value="LisH"/>
    <property type="match status" value="1"/>
</dbReference>
<keyword evidence="4" id="KW-0805">Transcription regulation</keyword>
<dbReference type="SMART" id="SM00667">
    <property type="entry name" value="LisH"/>
    <property type="match status" value="1"/>
</dbReference>
<reference evidence="9" key="1">
    <citation type="submission" date="2021-01" db="UniProtKB">
        <authorList>
            <consortium name="EnsemblMetazoa"/>
        </authorList>
    </citation>
    <scope>IDENTIFICATION</scope>
</reference>
<evidence type="ECO:0000256" key="8">
    <source>
        <dbReference type="PROSITE-ProRule" id="PRU00221"/>
    </source>
</evidence>
<dbReference type="AlphaFoldDB" id="A0A7M5V5L4"/>
<evidence type="ECO:0000256" key="1">
    <source>
        <dbReference type="ARBA" id="ARBA00004123"/>
    </source>
</evidence>
<evidence type="ECO:0000313" key="10">
    <source>
        <dbReference type="Proteomes" id="UP000594262"/>
    </source>
</evidence>
<dbReference type="GO" id="GO:0006357">
    <property type="term" value="P:regulation of transcription by RNA polymerase II"/>
    <property type="evidence" value="ECO:0007669"/>
    <property type="project" value="TreeGrafter"/>
</dbReference>
<feature type="repeat" description="WD" evidence="8">
    <location>
        <begin position="388"/>
        <end position="429"/>
    </location>
</feature>
<dbReference type="GeneID" id="136815428"/>
<feature type="repeat" description="WD" evidence="8">
    <location>
        <begin position="347"/>
        <end position="387"/>
    </location>
</feature>
<dbReference type="PROSITE" id="PS50896">
    <property type="entry name" value="LISH"/>
    <property type="match status" value="1"/>
</dbReference>
<evidence type="ECO:0000256" key="2">
    <source>
        <dbReference type="ARBA" id="ARBA00022574"/>
    </source>
</evidence>
<feature type="repeat" description="WD" evidence="8">
    <location>
        <begin position="307"/>
        <end position="339"/>
    </location>
</feature>
<keyword evidence="5" id="KW-0804">Transcription</keyword>
<dbReference type="FunFam" id="1.20.960.30:FF:000001">
    <property type="entry name" value="F-box-like/WD repeat-containing protein TBL1XR1"/>
    <property type="match status" value="1"/>
</dbReference>
<dbReference type="GO" id="GO:0003714">
    <property type="term" value="F:transcription corepressor activity"/>
    <property type="evidence" value="ECO:0007669"/>
    <property type="project" value="InterPro"/>
</dbReference>